<dbReference type="EMBL" id="JACOFU010000007">
    <property type="protein sequence ID" value="MBC3832894.1"/>
    <property type="molecule type" value="Genomic_DNA"/>
</dbReference>
<dbReference type="InterPro" id="IPR028994">
    <property type="entry name" value="Integrin_alpha_N"/>
</dbReference>
<evidence type="ECO:0000313" key="5">
    <source>
        <dbReference type="EMBL" id="MBC3832894.1"/>
    </source>
</evidence>
<protein>
    <recommendedName>
        <fullName evidence="7">Ig-like domain-containing protein</fullName>
    </recommendedName>
</protein>
<dbReference type="PANTHER" id="PTHR32305:SF15">
    <property type="entry name" value="PROTEIN RHSA-RELATED"/>
    <property type="match status" value="1"/>
</dbReference>
<evidence type="ECO:0000256" key="1">
    <source>
        <dbReference type="ARBA" id="ARBA00004613"/>
    </source>
</evidence>
<feature type="signal peptide" evidence="4">
    <location>
        <begin position="1"/>
        <end position="24"/>
    </location>
</feature>
<gene>
    <name evidence="5" type="ORF">H8K33_15395</name>
</gene>
<dbReference type="Pfam" id="PF05593">
    <property type="entry name" value="RHS_repeat"/>
    <property type="match status" value="1"/>
</dbReference>
<dbReference type="InterPro" id="IPR031325">
    <property type="entry name" value="RHS_repeat"/>
</dbReference>
<dbReference type="SUPFAM" id="SSF69318">
    <property type="entry name" value="Integrin alpha N-terminal domain"/>
    <property type="match status" value="1"/>
</dbReference>
<dbReference type="InterPro" id="IPR003284">
    <property type="entry name" value="Sal_SpvB"/>
</dbReference>
<keyword evidence="4" id="KW-0732">Signal</keyword>
<comment type="subcellular location">
    <subcellularLocation>
        <location evidence="1">Secreted</location>
    </subcellularLocation>
</comment>
<organism evidence="5 6">
    <name type="scientific">Undibacterium amnicola</name>
    <dbReference type="NCBI Taxonomy" id="1834038"/>
    <lineage>
        <taxon>Bacteria</taxon>
        <taxon>Pseudomonadati</taxon>
        <taxon>Pseudomonadota</taxon>
        <taxon>Betaproteobacteria</taxon>
        <taxon>Burkholderiales</taxon>
        <taxon>Oxalobacteraceae</taxon>
        <taxon>Undibacterium</taxon>
    </lineage>
</organism>
<comment type="caution">
    <text evidence="5">The sequence shown here is derived from an EMBL/GenBank/DDBJ whole genome shotgun (WGS) entry which is preliminary data.</text>
</comment>
<dbReference type="Gene3D" id="2.180.10.10">
    <property type="entry name" value="RHS repeat-associated core"/>
    <property type="match status" value="1"/>
</dbReference>
<dbReference type="RefSeq" id="WP_186891948.1">
    <property type="nucleotide sequence ID" value="NZ_JACOFU010000007.1"/>
</dbReference>
<proteinExistence type="predicted"/>
<evidence type="ECO:0000256" key="3">
    <source>
        <dbReference type="ARBA" id="ARBA00023026"/>
    </source>
</evidence>
<evidence type="ECO:0000313" key="6">
    <source>
        <dbReference type="Proteomes" id="UP000643610"/>
    </source>
</evidence>
<sequence length="3218" mass="343093">MMIYRIFSFLCLFICILNLNAAQAQVSETISLTNCVSNNVSSPTASSMSCTLTNNGVGDISSLSYSTLSGMTVSGPSSCSASANCGTVRINTATAVGQYSGTLTITPSVGVAISTSVDLVVYNSDAQFNLMMCRHVSPTKVPTAATTTCNIRKLTSAPIDGFTYTSPSGTTVTGPSSCTGTFMACGAVTVTTATVQGNYNGALTITPTTGTAFSLPINLAVVDSPSVLSFKSCNDVTPTVEPQRASTTCTLTNSGGAASSIVYSSGLPIGTNVTGPSSCAANSDCGTVKVLTKIAAGNYIGNLTATPNLGVAATRAINLRVVTALTGLNLKSCVDVTPTFAPNQATTSCTLNNASATVLTSISYAGLPSTMAVTGPTSCGASTDCGTVTVTSSTTPASYSGTLTITPNTGAVVSKTINLQVNQPPVVLSLKSCNSNTSTTIVPTAATKSCVLTNSGSSAVSTISYTSPAGQTVIGPTSCGANADCGVVTSTSGTAAQTYSGNVTITPNIGNGIVMSSTLRVNADTILNLTSCTDVNNTNSPAPAKTTCTLTNTGGTNASAITYSGLTGTGLTASGPATCAANTTCGEVTITSDITARTYNGTLTVSAATGAAATKVVQLVVNPALMALNLESCVSVSPTTSPTRATRTCQLRNTGEFAGAVTYSQPTNPTFQLEGPSSCPAKGLCGDVILRSGTEPGSYPIIGQIQIVPSQGAPIAFGGILQVDPREVELVLSNCVSVSPATSPAVASTSCDMRNNGQMYPDSIIYSSLAGVTVTGPKGCLPGADCGKVEVKTSNMTPGSVTGQITITPIRMQLPGKVTVLPINLEQLGSAPSLDFKAWCTEVSPTVTPNRASSRCELKNYGQVAVSSITYEWPSWAQVVSAPSSCPGNYASCGWVEVKTGTAPGIYEGNIRAIPNIGTAANIGIRLNVLAEGLTPPTIQITRNPNPLVAGQSFVTTWATTNATSLSYACTANGAGYQGSGTVPTLNGSAAPMMASADWVANPSQCVWTATGEGGVTTFSETLTTTTPPLPTLSITRNPTPLIAGQAYTTTIASSNATTVNYSCTATGTGYTSYNDTVLNGTMSGTTASASWINYPSTCTWTATGPGGSKVVVENLITVSPPAAPPSVVSLNASNTNIRVASGQSGNVNFTGEASQSSGQVTKLELLSNNGSGYGATPVRTITGNAASLSINTVVSVNAGSYRFKLRATNHEGKTSESAETIINVTDSSLLGEISGIRTNKTDSNKLELFGWTCQFGNAQALNYTIYADAPANLGGTVVTTGSANIATEINNDAIKAQCGTQNAPTAGHHFVLNLDTYAQTFQGRRLFVEAALPSNTLKTTLPCADYSCTMPGALRIGLTTPKNNDRYTGPATVFMRAKVDNPPNLAIEPDEIALNINDEWLEASPDKEPGTYSVMKSGIPSRVEGYPIKAKVRYGNTTLYSGENIVYVDSAPPIPPLPVTLAITSPINRSNVIIGAALTMTAEVTVVPGGTNIIKSVKFYANEIEVATASSSGNTWSAQWTPTQVSDIQLLAKSFDVNGMLVVVSQAIHIRVSSGSVLVPASADLVAVPITPLHLQNADAGSLPGSLQVGQDGTASYSISIDVPPGTAGMQPKLSLNYNSNGSNGHLGYGWSLGGLSSIHRCPKTIAQDGIAGRISFDNEDRLCLDGKRLIRASAAKSGIDVNDVDAQYWASDVQYRTELESFSQITRQSNGGFKVESKDSHIHYYGIKPNSTIAAQGRIDGQPLLWAIERTEDRVGNFIEFDYSQKTSELNGSEDVDTGEYLPKQIRYGAANAATDLVVRFKYEQRSDAQIQYMGGSRNDLRSRLTHVQTYIGTAGDGSGGNLVRDYELHYRLGDVSGRSLIDWVRACSLDPTDSQFSEAKCLPKTSFEWGSSGQPTMKELPIPQIVRPKTQPQVMPQTVPGIIYGEGMASDYFADLDGSGKTSWIRNRKLDCELYKPWHICGDTSVGNNLPYPTIPNKLKIRLPDGNEIERLVDLASAGLPADAVLKILFGDLDGDGRDDLVLEDQTIGRQSWGYCLTKPNAENTIDFECHAKPVGSPQIVPKQSPILIDMNQDRRMHVLLPFDASGKGSDCSLVNGAMQCQEIQIVHLTPLPENALAWGSFRSASVAINLSKQGKSDLILNWQYFVPAASPYSNLSACSPTGVCVKVDVKLRVAVCANKGNRFECLALKEDVDAYTLSDINMTLGDLNGDGLTDVGVIENHSLGGIATSNQYFCLSKEQGINCLPRSVSDHLRAYEGNRGEIADFLGEGLNRILMNLSINLYNGITYELARNQLVSYRSSGFANRQFSVAQGLTVEKSPLVFDDSGIPAFWGPYFSGGASLGFPYVEKLTAYTLAEPANIDKIVTITNGVGHQEELDYARGDDATVYRRHAVIDGIEVRPTYPQLAVRPSIMVKELRRSNGKGGWITTNYSYEGARTDAYGRGSLGFAKFTVKDNANNITTTSILSQDYPYVGMVKRSTSEYKGASIKDSTNVLEKQDVVLSSGNKSTFTYIAKTDVHTHDLDGSGLGTQIIVNKYEDGYGNLTSQELSSAIQSGLSFSSVKVTKYKNDSSAWLLGLPESEQETKVAPTYGTIKRKLDRTYDPITGLLLTETQEKGDVLLEVKTIYERPSNFFGLVHKKTQYWQDPLTKLNLKRDTATIEYDSKGRFIESITNALNHKEKRSYDPATGIMLSQTGPNELTKSWKIDGFGRVTKEIRADTSYTLFYQKQCDRACPPLATVATISDHFFDDVRMAVPSISYRDSAGHVIQEKSYSFDGAKILTDQRFDDQGRLWEVAQPRYECNMTCLRVNEDVIYLARRQTYDALGRLIQLETLDEGNNLAISKTQYKGLTQIHTNAKNKTRTETRDVLGQLRNVLDANGGNTSFEYDAFGSLKQVKDPNGNLTDMSYDGLGRKIALNDPNLGIIKYVVDPVGRVLQQTSPKQSKAEQSVSMHYDSLDRMTSRIEPDLMSYWEYDTASHGKGLIAIATTKNANNEETYRRVHAYDTLSRPTSITQTLSDGQYVSMTSYDGWGRLASQQHQRKVGTAATIFSQRYNKYGYLLQVLRRGKEIGAKEQVLWQANTQDAAHRVRHSSLGNGLEQTRGYNIYSARMDDARLYVPDISTSSTPKHLPRLTEAYNFDSLGNVKQRTQFWDKDGFIEDFDYDDLNRIKTSKIGQTTQSFTYDMVGNILTKGNVSNGATYQYPNQGVVNGVQVV</sequence>
<dbReference type="Proteomes" id="UP000643610">
    <property type="component" value="Unassembled WGS sequence"/>
</dbReference>
<accession>A0ABR6XTW0</accession>
<reference evidence="5 6" key="1">
    <citation type="submission" date="2020-08" db="EMBL/GenBank/DDBJ databases">
        <title>Novel species isolated from subtropical streams in China.</title>
        <authorList>
            <person name="Lu H."/>
        </authorList>
    </citation>
    <scope>NUCLEOTIDE SEQUENCE [LARGE SCALE GENOMIC DNA]</scope>
    <source>
        <strain evidence="5 6">KCTC 52442</strain>
    </source>
</reference>
<name>A0ABR6XTW0_9BURK</name>
<evidence type="ECO:0000256" key="2">
    <source>
        <dbReference type="ARBA" id="ARBA00022525"/>
    </source>
</evidence>
<keyword evidence="6" id="KW-1185">Reference proteome</keyword>
<keyword evidence="3" id="KW-0843">Virulence</keyword>
<evidence type="ECO:0008006" key="7">
    <source>
        <dbReference type="Google" id="ProtNLM"/>
    </source>
</evidence>
<keyword evidence="2" id="KW-0964">Secreted</keyword>
<evidence type="ECO:0000256" key="4">
    <source>
        <dbReference type="SAM" id="SignalP"/>
    </source>
</evidence>
<feature type="chain" id="PRO_5045284103" description="Ig-like domain-containing protein" evidence="4">
    <location>
        <begin position="25"/>
        <end position="3218"/>
    </location>
</feature>
<dbReference type="PANTHER" id="PTHR32305">
    <property type="match status" value="1"/>
</dbReference>
<dbReference type="InterPro" id="IPR050708">
    <property type="entry name" value="T6SS_VgrG/RHS"/>
</dbReference>
<dbReference type="NCBIfam" id="TIGR01643">
    <property type="entry name" value="YD_repeat_2x"/>
    <property type="match status" value="1"/>
</dbReference>
<dbReference type="InterPro" id="IPR006530">
    <property type="entry name" value="YD"/>
</dbReference>
<dbReference type="Pfam" id="PF03534">
    <property type="entry name" value="SpvB"/>
    <property type="match status" value="1"/>
</dbReference>